<feature type="coiled-coil region" evidence="7">
    <location>
        <begin position="103"/>
        <end position="130"/>
    </location>
</feature>
<feature type="domain" description="Response regulatory" evidence="9">
    <location>
        <begin position="3"/>
        <end position="120"/>
    </location>
</feature>
<evidence type="ECO:0000259" key="9">
    <source>
        <dbReference type="PROSITE" id="PS50110"/>
    </source>
</evidence>
<dbReference type="GO" id="GO:0043565">
    <property type="term" value="F:sequence-specific DNA binding"/>
    <property type="evidence" value="ECO:0007669"/>
    <property type="project" value="InterPro"/>
</dbReference>
<evidence type="ECO:0000313" key="11">
    <source>
        <dbReference type="Proteomes" id="UP000677305"/>
    </source>
</evidence>
<dbReference type="InterPro" id="IPR001789">
    <property type="entry name" value="Sig_transdc_resp-reg_receiver"/>
</dbReference>
<keyword evidence="6" id="KW-0597">Phosphoprotein</keyword>
<gene>
    <name evidence="10" type="ORF">HYG85_22320</name>
</gene>
<dbReference type="PANTHER" id="PTHR43280">
    <property type="entry name" value="ARAC-FAMILY TRANSCRIPTIONAL REGULATOR"/>
    <property type="match status" value="1"/>
</dbReference>
<dbReference type="EMBL" id="CP058561">
    <property type="protein sequence ID" value="QUH31513.1"/>
    <property type="molecule type" value="Genomic_DNA"/>
</dbReference>
<evidence type="ECO:0000256" key="7">
    <source>
        <dbReference type="SAM" id="Coils"/>
    </source>
</evidence>
<dbReference type="Pfam" id="PF00072">
    <property type="entry name" value="Response_reg"/>
    <property type="match status" value="1"/>
</dbReference>
<dbReference type="KEGG" id="vgu:HYG85_22320"/>
<name>A0A8J8MEU7_9FIRM</name>
<dbReference type="Gene3D" id="3.40.50.2300">
    <property type="match status" value="1"/>
</dbReference>
<dbReference type="SUPFAM" id="SSF46689">
    <property type="entry name" value="Homeodomain-like"/>
    <property type="match status" value="2"/>
</dbReference>
<keyword evidence="11" id="KW-1185">Reference proteome</keyword>
<evidence type="ECO:0000256" key="2">
    <source>
        <dbReference type="ARBA" id="ARBA00023015"/>
    </source>
</evidence>
<sequence length="510" mass="59732">MLNVMIVEDDVMYRYALKTVINWEQYGFTIMDEAINGKDAIIKLGANKPDILITDISMPELNGISLIKYVKENYPDIKILVLSSYDDYKFVRDALLLGALDYILKYELEKEKLVNLLDNIKKDIEKERHTKVTIKENQLINDIITGNEIRDIKERLKEIKKGFSPGVVMNVKFKELASSKEQDNNLLFHNILDGKESKYILGINENKCCILLDIRDVKSEFKIHTFLQELSKYIIEELNKNNISNCQIGISDIFNDINRYQVYFKQAVISLEYSFYEKNKKVFFYSNDLIANKNQKLDILLNHLKENTISGDIDKVRKAINNIFGFICKYKLSKRELKKVLLDLYIMYNNISKELQQETNDKLGVMEVLLNDQINDVRILEEKYLHSYGQLCRTVQNKQYSMGIQRIVNYIENNYTSSNLTVDKIAHIHDITPNYLSLIFKKETGVKITDYINNLKIKEAKRLLRSSNKKVYEIAYDVGFNNVTYFCTIFKRKCGLTVKEYMSQDRKMTI</sequence>
<keyword evidence="3" id="KW-0238">DNA-binding</keyword>
<dbReference type="RefSeq" id="WP_212691507.1">
    <property type="nucleotide sequence ID" value="NZ_CP058561.1"/>
</dbReference>
<dbReference type="PROSITE" id="PS01124">
    <property type="entry name" value="HTH_ARAC_FAMILY_2"/>
    <property type="match status" value="1"/>
</dbReference>
<dbReference type="Pfam" id="PF12833">
    <property type="entry name" value="HTH_18"/>
    <property type="match status" value="1"/>
</dbReference>
<reference evidence="10 11" key="1">
    <citation type="submission" date="2020-07" db="EMBL/GenBank/DDBJ databases">
        <title>Vallitalea guaymasensis genome.</title>
        <authorList>
            <person name="Postec A."/>
        </authorList>
    </citation>
    <scope>NUCLEOTIDE SEQUENCE [LARGE SCALE GENOMIC DNA]</scope>
    <source>
        <strain evidence="10 11">Ra1766G1</strain>
    </source>
</reference>
<dbReference type="InterPro" id="IPR009057">
    <property type="entry name" value="Homeodomain-like_sf"/>
</dbReference>
<proteinExistence type="predicted"/>
<accession>A0A8J8MEU7</accession>
<feature type="modified residue" description="4-aspartylphosphate" evidence="6">
    <location>
        <position position="55"/>
    </location>
</feature>
<evidence type="ECO:0000256" key="5">
    <source>
        <dbReference type="ARBA" id="ARBA00024867"/>
    </source>
</evidence>
<evidence type="ECO:0000259" key="8">
    <source>
        <dbReference type="PROSITE" id="PS01124"/>
    </source>
</evidence>
<organism evidence="10 11">
    <name type="scientific">Vallitalea guaymasensis</name>
    <dbReference type="NCBI Taxonomy" id="1185412"/>
    <lineage>
        <taxon>Bacteria</taxon>
        <taxon>Bacillati</taxon>
        <taxon>Bacillota</taxon>
        <taxon>Clostridia</taxon>
        <taxon>Lachnospirales</taxon>
        <taxon>Vallitaleaceae</taxon>
        <taxon>Vallitalea</taxon>
    </lineage>
</organism>
<dbReference type="PANTHER" id="PTHR43280:SF10">
    <property type="entry name" value="REGULATORY PROTEIN POCR"/>
    <property type="match status" value="1"/>
</dbReference>
<dbReference type="SMART" id="SM00342">
    <property type="entry name" value="HTH_ARAC"/>
    <property type="match status" value="1"/>
</dbReference>
<dbReference type="InterPro" id="IPR018060">
    <property type="entry name" value="HTH_AraC"/>
</dbReference>
<dbReference type="CDD" id="cd17536">
    <property type="entry name" value="REC_YesN-like"/>
    <property type="match status" value="1"/>
</dbReference>
<evidence type="ECO:0000256" key="4">
    <source>
        <dbReference type="ARBA" id="ARBA00023163"/>
    </source>
</evidence>
<dbReference type="PROSITE" id="PS50110">
    <property type="entry name" value="RESPONSE_REGULATORY"/>
    <property type="match status" value="1"/>
</dbReference>
<comment type="function">
    <text evidence="5">May play the central regulatory role in sporulation. It may be an element of the effector pathway responsible for the activation of sporulation genes in response to nutritional stress. Spo0A may act in concert with spo0H (a sigma factor) to control the expression of some genes that are critical to the sporulation process.</text>
</comment>
<dbReference type="InterPro" id="IPR011006">
    <property type="entry name" value="CheY-like_superfamily"/>
</dbReference>
<dbReference type="SMART" id="SM00448">
    <property type="entry name" value="REC"/>
    <property type="match status" value="1"/>
</dbReference>
<evidence type="ECO:0000256" key="6">
    <source>
        <dbReference type="PROSITE-ProRule" id="PRU00169"/>
    </source>
</evidence>
<keyword evidence="4" id="KW-0804">Transcription</keyword>
<dbReference type="Proteomes" id="UP000677305">
    <property type="component" value="Chromosome"/>
</dbReference>
<dbReference type="GO" id="GO:0000160">
    <property type="term" value="P:phosphorelay signal transduction system"/>
    <property type="evidence" value="ECO:0007669"/>
    <property type="project" value="InterPro"/>
</dbReference>
<evidence type="ECO:0000313" key="10">
    <source>
        <dbReference type="EMBL" id="QUH31513.1"/>
    </source>
</evidence>
<evidence type="ECO:0000256" key="1">
    <source>
        <dbReference type="ARBA" id="ARBA00018672"/>
    </source>
</evidence>
<dbReference type="SUPFAM" id="SSF52172">
    <property type="entry name" value="CheY-like"/>
    <property type="match status" value="1"/>
</dbReference>
<dbReference type="AlphaFoldDB" id="A0A8J8MEU7"/>
<dbReference type="GO" id="GO:0003700">
    <property type="term" value="F:DNA-binding transcription factor activity"/>
    <property type="evidence" value="ECO:0007669"/>
    <property type="project" value="InterPro"/>
</dbReference>
<keyword evidence="2" id="KW-0805">Transcription regulation</keyword>
<evidence type="ECO:0000256" key="3">
    <source>
        <dbReference type="ARBA" id="ARBA00023125"/>
    </source>
</evidence>
<dbReference type="Gene3D" id="1.10.10.60">
    <property type="entry name" value="Homeodomain-like"/>
    <property type="match status" value="2"/>
</dbReference>
<protein>
    <recommendedName>
        <fullName evidence="1">Stage 0 sporulation protein A homolog</fullName>
    </recommendedName>
</protein>
<keyword evidence="7" id="KW-0175">Coiled coil</keyword>
<feature type="domain" description="HTH araC/xylS-type" evidence="8">
    <location>
        <begin position="405"/>
        <end position="504"/>
    </location>
</feature>